<dbReference type="Proteomes" id="UP000635726">
    <property type="component" value="Unassembled WGS sequence"/>
</dbReference>
<evidence type="ECO:0000256" key="3">
    <source>
        <dbReference type="ARBA" id="ARBA00023295"/>
    </source>
</evidence>
<dbReference type="EMBL" id="BMOE01000027">
    <property type="protein sequence ID" value="GGJ90055.1"/>
    <property type="molecule type" value="Genomic_DNA"/>
</dbReference>
<dbReference type="Pfam" id="PF00128">
    <property type="entry name" value="Alpha-amylase"/>
    <property type="match status" value="1"/>
</dbReference>
<dbReference type="SUPFAM" id="SSF51445">
    <property type="entry name" value="(Trans)glycosidases"/>
    <property type="match status" value="1"/>
</dbReference>
<dbReference type="InterPro" id="IPR032091">
    <property type="entry name" value="Malt_amylase-like_C"/>
</dbReference>
<dbReference type="Gene3D" id="3.20.20.80">
    <property type="entry name" value="Glycosidases"/>
    <property type="match status" value="2"/>
</dbReference>
<dbReference type="PANTHER" id="PTHR10357">
    <property type="entry name" value="ALPHA-AMYLASE FAMILY MEMBER"/>
    <property type="match status" value="1"/>
</dbReference>
<dbReference type="SMART" id="SM00642">
    <property type="entry name" value="Aamy"/>
    <property type="match status" value="1"/>
</dbReference>
<dbReference type="Gene3D" id="2.60.40.1180">
    <property type="entry name" value="Golgi alpha-mannosidase II"/>
    <property type="match status" value="1"/>
</dbReference>
<dbReference type="InterPro" id="IPR017853">
    <property type="entry name" value="GH"/>
</dbReference>
<dbReference type="GO" id="GO:0004556">
    <property type="term" value="F:alpha-amylase activity"/>
    <property type="evidence" value="ECO:0007669"/>
    <property type="project" value="TreeGrafter"/>
</dbReference>
<reference evidence="5" key="1">
    <citation type="journal article" date="2014" name="Int. J. Syst. Evol. Microbiol.">
        <title>Complete genome sequence of Corynebacterium casei LMG S-19264T (=DSM 44701T), isolated from a smear-ripened cheese.</title>
        <authorList>
            <consortium name="US DOE Joint Genome Institute (JGI-PGF)"/>
            <person name="Walter F."/>
            <person name="Albersmeier A."/>
            <person name="Kalinowski J."/>
            <person name="Ruckert C."/>
        </authorList>
    </citation>
    <scope>NUCLEOTIDE SEQUENCE</scope>
    <source>
        <strain evidence="5">JCM 14371</strain>
    </source>
</reference>
<dbReference type="InterPro" id="IPR006047">
    <property type="entry name" value="GH13_cat_dom"/>
</dbReference>
<keyword evidence="2" id="KW-0378">Hydrolase</keyword>
<name>A0A917UWC6_9DEIO</name>
<dbReference type="FunFam" id="3.90.400.10:FF:000002">
    <property type="entry name" value="Sucrose isomerase"/>
    <property type="match status" value="1"/>
</dbReference>
<dbReference type="Gene3D" id="3.90.400.10">
    <property type="entry name" value="Oligo-1,6-glucosidase, Domain 2"/>
    <property type="match status" value="1"/>
</dbReference>
<comment type="caution">
    <text evidence="5">The sequence shown here is derived from an EMBL/GenBank/DDBJ whole genome shotgun (WGS) entry which is preliminary data.</text>
</comment>
<evidence type="ECO:0000256" key="1">
    <source>
        <dbReference type="ARBA" id="ARBA00008061"/>
    </source>
</evidence>
<evidence type="ECO:0000313" key="5">
    <source>
        <dbReference type="EMBL" id="GGJ90055.1"/>
    </source>
</evidence>
<dbReference type="Pfam" id="PF16657">
    <property type="entry name" value="Malt_amylase_C"/>
    <property type="match status" value="1"/>
</dbReference>
<comment type="similarity">
    <text evidence="1">Belongs to the glycosyl hydrolase 13 family.</text>
</comment>
<sequence length="564" mass="63373">MFCYAGRMTHSLTAGQLKWWQSGIIYQIYPRSFQDSNNDGIGDLNGVTARLDYLASLGVTAIWFSPIFTSPMKDFGYDVADYKGIDPLFGTLDDFDTLVREAHARGLKVMLDFVPNHSSDEHPWFVEARSSRDNPRRDWYMWRDPAPDGGVPNNWKSFFGGSAWTYDDATGQYYLHQFVSGQPELNWANPDVRREMADTLRFWMQRGVDGFRVDVIWLLAKDPDYRDEPRNPDWRPGQPEHNSVQHIHTQDLPLTHAYIRELRAALDEFDDRMMVGEIYLPIDTLLTYAGTPDAPECHLPFNFHLILTPWNAADIRKLVDEYDAAVTRSGSWPNWVLGNHDQHRFATRVGREQYRAAQTLLLTLRGTPTVYYGDELGMEDGFIPADRVVDPAALGQPDVPGVGRDPERTPMQWSAEPHAGFTDAHVQPWLPVAENFTAVNVAAQDVDPASDLNYFRTLTRLRRDSAALTLGTYRSLETGAGQPIQTGPTALTGGSFENTQAGSGVFAFVREHEGERVLVLLNFGAQDVPLTLPELHGASLLLSSQDGAGADTLRGNEAQLWRLA</sequence>
<accession>A0A917UWC6</accession>
<organism evidence="5 6">
    <name type="scientific">Deinococcus aquiradiocola</name>
    <dbReference type="NCBI Taxonomy" id="393059"/>
    <lineage>
        <taxon>Bacteria</taxon>
        <taxon>Thermotogati</taxon>
        <taxon>Deinococcota</taxon>
        <taxon>Deinococci</taxon>
        <taxon>Deinococcales</taxon>
        <taxon>Deinococcaceae</taxon>
        <taxon>Deinococcus</taxon>
    </lineage>
</organism>
<evidence type="ECO:0000259" key="4">
    <source>
        <dbReference type="SMART" id="SM00642"/>
    </source>
</evidence>
<protein>
    <submittedName>
        <fullName evidence="5">Alpha-amylase</fullName>
    </submittedName>
</protein>
<dbReference type="SUPFAM" id="SSF51011">
    <property type="entry name" value="Glycosyl hydrolase domain"/>
    <property type="match status" value="1"/>
</dbReference>
<dbReference type="AlphaFoldDB" id="A0A917UWC6"/>
<dbReference type="InterPro" id="IPR045857">
    <property type="entry name" value="O16G_dom_2"/>
</dbReference>
<evidence type="ECO:0000256" key="2">
    <source>
        <dbReference type="ARBA" id="ARBA00022801"/>
    </source>
</evidence>
<dbReference type="GO" id="GO:0009313">
    <property type="term" value="P:oligosaccharide catabolic process"/>
    <property type="evidence" value="ECO:0007669"/>
    <property type="project" value="TreeGrafter"/>
</dbReference>
<gene>
    <name evidence="5" type="ORF">GCM10008939_37480</name>
</gene>
<evidence type="ECO:0000313" key="6">
    <source>
        <dbReference type="Proteomes" id="UP000635726"/>
    </source>
</evidence>
<keyword evidence="6" id="KW-1185">Reference proteome</keyword>
<reference evidence="5" key="2">
    <citation type="submission" date="2020-09" db="EMBL/GenBank/DDBJ databases">
        <authorList>
            <person name="Sun Q."/>
            <person name="Ohkuma M."/>
        </authorList>
    </citation>
    <scope>NUCLEOTIDE SEQUENCE</scope>
    <source>
        <strain evidence="5">JCM 14371</strain>
    </source>
</reference>
<keyword evidence="3" id="KW-0326">Glycosidase</keyword>
<dbReference type="InterPro" id="IPR013780">
    <property type="entry name" value="Glyco_hydro_b"/>
</dbReference>
<dbReference type="CDD" id="cd11331">
    <property type="entry name" value="AmyAc_OligoGlu_like"/>
    <property type="match status" value="1"/>
</dbReference>
<feature type="domain" description="Glycosyl hydrolase family 13 catalytic" evidence="4">
    <location>
        <begin position="27"/>
        <end position="408"/>
    </location>
</feature>
<proteinExistence type="inferred from homology"/>
<dbReference type="PANTHER" id="PTHR10357:SF179">
    <property type="entry name" value="NEUTRAL AND BASIC AMINO ACID TRANSPORT PROTEIN RBAT"/>
    <property type="match status" value="1"/>
</dbReference>